<evidence type="ECO:0000313" key="2">
    <source>
        <dbReference type="EnsemblPlants" id="OGLUM01G22710.1"/>
    </source>
</evidence>
<organism evidence="2">
    <name type="scientific">Oryza glumipatula</name>
    <dbReference type="NCBI Taxonomy" id="40148"/>
    <lineage>
        <taxon>Eukaryota</taxon>
        <taxon>Viridiplantae</taxon>
        <taxon>Streptophyta</taxon>
        <taxon>Embryophyta</taxon>
        <taxon>Tracheophyta</taxon>
        <taxon>Spermatophyta</taxon>
        <taxon>Magnoliopsida</taxon>
        <taxon>Liliopsida</taxon>
        <taxon>Poales</taxon>
        <taxon>Poaceae</taxon>
        <taxon>BOP clade</taxon>
        <taxon>Oryzoideae</taxon>
        <taxon>Oryzeae</taxon>
        <taxon>Oryzinae</taxon>
        <taxon>Oryza</taxon>
    </lineage>
</organism>
<evidence type="ECO:0000256" key="1">
    <source>
        <dbReference type="SAM" id="MobiDB-lite"/>
    </source>
</evidence>
<feature type="compositionally biased region" description="Low complexity" evidence="1">
    <location>
        <begin position="8"/>
        <end position="38"/>
    </location>
</feature>
<dbReference type="HOGENOM" id="CLU_1153230_0_0_1"/>
<dbReference type="Gramene" id="OGLUM01G22710.1">
    <property type="protein sequence ID" value="OGLUM01G22710.1"/>
    <property type="gene ID" value="OGLUM01G22710"/>
</dbReference>
<reference evidence="2" key="1">
    <citation type="submission" date="2013-08" db="EMBL/GenBank/DDBJ databases">
        <title>Oryza genome evolution.</title>
        <authorList>
            <person name="Wing R.A."/>
            <person name="Panaud O."/>
            <person name="Oliveira A.C."/>
        </authorList>
    </citation>
    <scope>NUCLEOTIDE SEQUENCE</scope>
</reference>
<dbReference type="AlphaFoldDB" id="A0A0D9YAC5"/>
<name>A0A0D9YAC5_9ORYZ</name>
<evidence type="ECO:0000313" key="3">
    <source>
        <dbReference type="Proteomes" id="UP000026961"/>
    </source>
</evidence>
<reference evidence="2" key="2">
    <citation type="submission" date="2015-04" db="UniProtKB">
        <authorList>
            <consortium name="EnsemblPlants"/>
        </authorList>
    </citation>
    <scope>IDENTIFICATION</scope>
</reference>
<dbReference type="EnsemblPlants" id="OGLUM01G22710.1">
    <property type="protein sequence ID" value="OGLUM01G22710.1"/>
    <property type="gene ID" value="OGLUM01G22710"/>
</dbReference>
<reference evidence="2" key="3">
    <citation type="submission" date="2018-05" db="EMBL/GenBank/DDBJ databases">
        <title>OgluRS3 (Oryza glumaepatula Reference Sequence Version 3).</title>
        <authorList>
            <person name="Zhang J."/>
            <person name="Kudrna D."/>
            <person name="Lee S."/>
            <person name="Talag J."/>
            <person name="Welchert J."/>
            <person name="Wing R.A."/>
        </authorList>
    </citation>
    <scope>NUCLEOTIDE SEQUENCE [LARGE SCALE GENOMIC DNA]</scope>
</reference>
<feature type="region of interest" description="Disordered" evidence="1">
    <location>
        <begin position="160"/>
        <end position="185"/>
    </location>
</feature>
<keyword evidence="3" id="KW-1185">Reference proteome</keyword>
<feature type="region of interest" description="Disordered" evidence="1">
    <location>
        <begin position="7"/>
        <end position="38"/>
    </location>
</feature>
<protein>
    <submittedName>
        <fullName evidence="2">Uncharacterized protein</fullName>
    </submittedName>
</protein>
<proteinExistence type="predicted"/>
<accession>A0A0D9YAC5</accession>
<dbReference type="Proteomes" id="UP000026961">
    <property type="component" value="Chromosome 1"/>
</dbReference>
<sequence length="241" mass="26799">MSLLLRISAASSPSPPATVASSTFPKHPRAAASSSSSPPLPRLLLIISTPLVVTLTRSRRCGKDDRCKEGAEEDEQHMVASQGVLEQRQTTLHRARRQWRSSVHGCLCLFLRCRTKILSTLNLKTEETLGTVPPVPLFGEESNMEEHTYLTSFQFHHAHSEGGAANSAGPDHDNKTSTKHKNLKDQAAKEFKRTNLSSCVIPECAQVRKRRFYPNDLKIAIYFELLVKTNAPARSDNVTRQ</sequence>